<gene>
    <name evidence="7" type="ORF">A3J78_02265</name>
</gene>
<comment type="caution">
    <text evidence="7">The sequence shown here is derived from an EMBL/GenBank/DDBJ whole genome shotgun (WGS) entry which is preliminary data.</text>
</comment>
<organism evidence="7 8">
    <name type="scientific">Candidatus Beckwithbacteria bacterium RBG_13_35_6</name>
    <dbReference type="NCBI Taxonomy" id="1797456"/>
    <lineage>
        <taxon>Bacteria</taxon>
        <taxon>Candidatus Beckwithiibacteriota</taxon>
    </lineage>
</organism>
<evidence type="ECO:0000256" key="4">
    <source>
        <dbReference type="RuleBase" id="RU003869"/>
    </source>
</evidence>
<dbReference type="GO" id="GO:0003735">
    <property type="term" value="F:structural constituent of ribosome"/>
    <property type="evidence" value="ECO:0007669"/>
    <property type="project" value="InterPro"/>
</dbReference>
<dbReference type="GO" id="GO:0019843">
    <property type="term" value="F:rRNA binding"/>
    <property type="evidence" value="ECO:0007669"/>
    <property type="project" value="UniProtKB-KW"/>
</dbReference>
<feature type="non-terminal residue" evidence="7">
    <location>
        <position position="1"/>
    </location>
</feature>
<evidence type="ECO:0000256" key="5">
    <source>
        <dbReference type="RuleBase" id="RU003870"/>
    </source>
</evidence>
<dbReference type="PANTHER" id="PTHR11655">
    <property type="entry name" value="60S/50S RIBOSOMAL PROTEIN L6/L9"/>
    <property type="match status" value="1"/>
</dbReference>
<dbReference type="SUPFAM" id="SSF56053">
    <property type="entry name" value="Ribosomal protein L6"/>
    <property type="match status" value="1"/>
</dbReference>
<dbReference type="AlphaFoldDB" id="A0A1F5DHH4"/>
<protein>
    <recommendedName>
        <fullName evidence="3 5">50S ribosomal protein L6</fullName>
    </recommendedName>
</protein>
<keyword evidence="5" id="KW-0699">rRNA-binding</keyword>
<evidence type="ECO:0000259" key="6">
    <source>
        <dbReference type="Pfam" id="PF00347"/>
    </source>
</evidence>
<feature type="domain" description="Large ribosomal subunit protein uL6 alpha-beta" evidence="6">
    <location>
        <begin position="2"/>
        <end position="75"/>
    </location>
</feature>
<accession>A0A1F5DHH4</accession>
<comment type="function">
    <text evidence="5">This protein binds to the 23S rRNA, and is important in its secondary structure. It is located near the subunit interface in the base of the L7/L12 stalk, and near the tRNA binding site of the peptidyltransferase center.</text>
</comment>
<dbReference type="InterPro" id="IPR002358">
    <property type="entry name" value="Ribosomal_uL6_CS"/>
</dbReference>
<evidence type="ECO:0000256" key="2">
    <source>
        <dbReference type="ARBA" id="ARBA00023274"/>
    </source>
</evidence>
<evidence type="ECO:0000256" key="1">
    <source>
        <dbReference type="ARBA" id="ARBA00022980"/>
    </source>
</evidence>
<evidence type="ECO:0000313" key="7">
    <source>
        <dbReference type="EMBL" id="OGD54555.1"/>
    </source>
</evidence>
<comment type="similarity">
    <text evidence="4">Belongs to the universal ribosomal protein uL6 family.</text>
</comment>
<evidence type="ECO:0000256" key="3">
    <source>
        <dbReference type="ARBA" id="ARBA00035454"/>
    </source>
</evidence>
<keyword evidence="5" id="KW-0694">RNA-binding</keyword>
<evidence type="ECO:0000313" key="8">
    <source>
        <dbReference type="Proteomes" id="UP000178758"/>
    </source>
</evidence>
<dbReference type="GO" id="GO:0002181">
    <property type="term" value="P:cytoplasmic translation"/>
    <property type="evidence" value="ECO:0007669"/>
    <property type="project" value="TreeGrafter"/>
</dbReference>
<keyword evidence="1 4" id="KW-0689">Ribosomal protein</keyword>
<dbReference type="PRINTS" id="PR00059">
    <property type="entry name" value="RIBOSOMALL6"/>
</dbReference>
<dbReference type="InterPro" id="IPR000702">
    <property type="entry name" value="Ribosomal_uL6-like"/>
</dbReference>
<dbReference type="EMBL" id="MEZJ01000011">
    <property type="protein sequence ID" value="OGD54555.1"/>
    <property type="molecule type" value="Genomic_DNA"/>
</dbReference>
<proteinExistence type="inferred from homology"/>
<dbReference type="Pfam" id="PF00347">
    <property type="entry name" value="Ribosomal_L6"/>
    <property type="match status" value="1"/>
</dbReference>
<dbReference type="Gene3D" id="3.90.930.12">
    <property type="entry name" value="Ribosomal protein L6, alpha-beta domain"/>
    <property type="match status" value="1"/>
</dbReference>
<dbReference type="InterPro" id="IPR019906">
    <property type="entry name" value="Ribosomal_uL6_bac-type"/>
</dbReference>
<sequence length="96" mass="10221">QGTGYRVTVEAGVLKLMVGFSHPVEVQPARGIQFQVEENRLIKGSGCNKQLVGQTAADIRKIKKPEPYKGKGISYQGEKIRRKAGKAAKVGAGAAA</sequence>
<dbReference type="PROSITE" id="PS00525">
    <property type="entry name" value="RIBOSOMAL_L6_1"/>
    <property type="match status" value="1"/>
</dbReference>
<dbReference type="InterPro" id="IPR020040">
    <property type="entry name" value="Ribosomal_uL6_a/b-dom"/>
</dbReference>
<dbReference type="InterPro" id="IPR036789">
    <property type="entry name" value="Ribosomal_uL6-like_a/b-dom_sf"/>
</dbReference>
<dbReference type="Proteomes" id="UP000178758">
    <property type="component" value="Unassembled WGS sequence"/>
</dbReference>
<name>A0A1F5DHH4_9BACT</name>
<reference evidence="7 8" key="1">
    <citation type="journal article" date="2016" name="Nat. Commun.">
        <title>Thousands of microbial genomes shed light on interconnected biogeochemical processes in an aquifer system.</title>
        <authorList>
            <person name="Anantharaman K."/>
            <person name="Brown C.T."/>
            <person name="Hug L.A."/>
            <person name="Sharon I."/>
            <person name="Castelle C.J."/>
            <person name="Probst A.J."/>
            <person name="Thomas B.C."/>
            <person name="Singh A."/>
            <person name="Wilkins M.J."/>
            <person name="Karaoz U."/>
            <person name="Brodie E.L."/>
            <person name="Williams K.H."/>
            <person name="Hubbard S.S."/>
            <person name="Banfield J.F."/>
        </authorList>
    </citation>
    <scope>NUCLEOTIDE SEQUENCE [LARGE SCALE GENOMIC DNA]</scope>
</reference>
<dbReference type="GO" id="GO:0022625">
    <property type="term" value="C:cytosolic large ribosomal subunit"/>
    <property type="evidence" value="ECO:0007669"/>
    <property type="project" value="TreeGrafter"/>
</dbReference>
<keyword evidence="2 4" id="KW-0687">Ribonucleoprotein</keyword>
<dbReference type="PANTHER" id="PTHR11655:SF14">
    <property type="entry name" value="LARGE RIBOSOMAL SUBUNIT PROTEIN UL6M"/>
    <property type="match status" value="1"/>
</dbReference>